<reference evidence="2 3" key="1">
    <citation type="submission" date="2023-01" db="EMBL/GenBank/DDBJ databases">
        <title>Analysis of 21 Apiospora genomes using comparative genomics revels a genus with tremendous synthesis potential of carbohydrate active enzymes and secondary metabolites.</title>
        <authorList>
            <person name="Sorensen T."/>
        </authorList>
    </citation>
    <scope>NUCLEOTIDE SEQUENCE [LARGE SCALE GENOMIC DNA]</scope>
    <source>
        <strain evidence="2 3">CBS 24483</strain>
    </source>
</reference>
<proteinExistence type="predicted"/>
<evidence type="ECO:0000259" key="1">
    <source>
        <dbReference type="SMART" id="SM01111"/>
    </source>
</evidence>
<dbReference type="PANTHER" id="PTHR42076:SF1">
    <property type="entry name" value="CYANOVIRIN-N DOMAIN-CONTAINING PROTEIN"/>
    <property type="match status" value="1"/>
</dbReference>
<evidence type="ECO:0000313" key="2">
    <source>
        <dbReference type="EMBL" id="KAK7937964.1"/>
    </source>
</evidence>
<dbReference type="GeneID" id="92084116"/>
<feature type="domain" description="Cyanovirin-N" evidence="1">
    <location>
        <begin position="2"/>
        <end position="105"/>
    </location>
</feature>
<dbReference type="Pfam" id="PF08881">
    <property type="entry name" value="CVNH"/>
    <property type="match status" value="1"/>
</dbReference>
<gene>
    <name evidence="2" type="ORF">PG986_014832</name>
</gene>
<dbReference type="InterPro" id="IPR011058">
    <property type="entry name" value="Cyanovirin-N"/>
</dbReference>
<dbReference type="PANTHER" id="PTHR42076">
    <property type="entry name" value="CYANOVIRIN-N HOMOLOG"/>
    <property type="match status" value="1"/>
</dbReference>
<keyword evidence="3" id="KW-1185">Reference proteome</keyword>
<protein>
    <recommendedName>
        <fullName evidence="1">Cyanovirin-N domain-containing protein</fullName>
    </recommendedName>
</protein>
<dbReference type="SMART" id="SM01111">
    <property type="entry name" value="CVNH"/>
    <property type="match status" value="1"/>
</dbReference>
<dbReference type="EMBL" id="JAQQWE010000010">
    <property type="protein sequence ID" value="KAK7937964.1"/>
    <property type="molecule type" value="Genomic_DNA"/>
</dbReference>
<dbReference type="Gene3D" id="2.30.60.10">
    <property type="entry name" value="Cyanovirin-N"/>
    <property type="match status" value="1"/>
</dbReference>
<name>A0ABR1PU55_9PEZI</name>
<dbReference type="RefSeq" id="XP_066693292.1">
    <property type="nucleotide sequence ID" value="XM_066851054.1"/>
</dbReference>
<dbReference type="Proteomes" id="UP001391051">
    <property type="component" value="Unassembled WGS sequence"/>
</dbReference>
<organism evidence="2 3">
    <name type="scientific">Apiospora aurea</name>
    <dbReference type="NCBI Taxonomy" id="335848"/>
    <lineage>
        <taxon>Eukaryota</taxon>
        <taxon>Fungi</taxon>
        <taxon>Dikarya</taxon>
        <taxon>Ascomycota</taxon>
        <taxon>Pezizomycotina</taxon>
        <taxon>Sordariomycetes</taxon>
        <taxon>Xylariomycetidae</taxon>
        <taxon>Amphisphaeriales</taxon>
        <taxon>Apiosporaceae</taxon>
        <taxon>Apiospora</taxon>
    </lineage>
</organism>
<evidence type="ECO:0000313" key="3">
    <source>
        <dbReference type="Proteomes" id="UP001391051"/>
    </source>
</evidence>
<dbReference type="SUPFAM" id="SSF51322">
    <property type="entry name" value="Cyanovirin-N"/>
    <property type="match status" value="1"/>
</dbReference>
<accession>A0ABR1PU55</accession>
<dbReference type="InterPro" id="IPR036673">
    <property type="entry name" value="Cyanovirin-N_sf"/>
</dbReference>
<comment type="caution">
    <text evidence="2">The sequence shown here is derived from an EMBL/GenBank/DDBJ whole genome shotgun (WGS) entry which is preliminary data.</text>
</comment>
<sequence>MSFFDTARDIRLEDNHMLRATLQRVDGEWVEAEINLNDHIGNDNGRFCWDSNGFSESAEGTWCSIEGTGPVCVLRARLRNAEGEWCDHDLNLSERLGNNDGRFEWGK</sequence>